<sequence length="567" mass="53628">MSLLFAAAGGLIEAQDEALAGALSKAAKEPAGLQSLGLIHASESDGFILEDSCVMGGYGRVGPEDVSDSPLERIAQCAQALEPEQFSQIQQRAGEVSEALHTAATQFQSDLNNVLGHGWQGEFAVSAQDSVRGLVSSAVALSGELEKVAEKAGRAHEGFVTTRTNVAEQAAQAQLAQLSGRELGPAGLSAAAASRAQKAAAEEQARAIVNTEYSPAVMDANLDDLDFTAAYRVVSTSALGGPDGIDMARVWNTEGIARPAQPAAPNPATLAALAGGAGGEASGPAGGAGGGAGASTTGSPSAGSDAATEQALLAARTGAADGGGTAAAGAGQAGGGQSATGQSGAGGGVNAATTAAGAPMAPMTGANGQQGGAAGAGAGGGGIRGVRGGASGDGRGRDRGFGSTSGLLGGGGAAAAGAGAGAPRMGGAGTLAGFGAGGAAGPGGGGASAGVPGASPAPGGVAGSGAGALSSSSTTTAQAGRAGAMPIGGMMGAANAGQNSDRRGHTPASYLTNATNTTAIIGDPVKVAPAVLGRPRAEDPPPTDDTAAPYRGRTLGRDYTGGGATRD</sequence>
<dbReference type="Proteomes" id="UP001560293">
    <property type="component" value="Unassembled WGS sequence"/>
</dbReference>
<feature type="region of interest" description="Disordered" evidence="1">
    <location>
        <begin position="258"/>
        <end position="307"/>
    </location>
</feature>
<gene>
    <name evidence="2" type="ORF">AB6N35_02980</name>
</gene>
<feature type="region of interest" description="Disordered" evidence="1">
    <location>
        <begin position="320"/>
        <end position="349"/>
    </location>
</feature>
<reference evidence="3" key="1">
    <citation type="submission" date="2024-07" db="EMBL/GenBank/DDBJ databases">
        <title>Pseudomonas strain that inhibits Aeromonas fish pathogens.</title>
        <authorList>
            <person name="Wildschutte H."/>
        </authorList>
    </citation>
    <scope>NUCLEOTIDE SEQUENCE [LARGE SCALE GENOMIC DNA]</scope>
    <source>
        <strain evidence="3">n60</strain>
    </source>
</reference>
<accession>A0ABV3YED1</accession>
<feature type="compositionally biased region" description="Low complexity" evidence="1">
    <location>
        <begin position="294"/>
        <end position="307"/>
    </location>
</feature>
<feature type="compositionally biased region" description="Low complexity" evidence="1">
    <location>
        <begin position="258"/>
        <end position="274"/>
    </location>
</feature>
<dbReference type="InterPro" id="IPR036689">
    <property type="entry name" value="ESAT-6-like_sf"/>
</dbReference>
<feature type="compositionally biased region" description="Polar residues" evidence="1">
    <location>
        <begin position="509"/>
        <end position="519"/>
    </location>
</feature>
<dbReference type="EMBL" id="JBFTEZ010000002">
    <property type="protein sequence ID" value="MEX6463322.1"/>
    <property type="molecule type" value="Genomic_DNA"/>
</dbReference>
<protein>
    <submittedName>
        <fullName evidence="2">Uncharacterized protein</fullName>
    </submittedName>
</protein>
<evidence type="ECO:0000313" key="3">
    <source>
        <dbReference type="Proteomes" id="UP001560293"/>
    </source>
</evidence>
<feature type="compositionally biased region" description="Gly residues" evidence="1">
    <location>
        <begin position="275"/>
        <end position="293"/>
    </location>
</feature>
<comment type="caution">
    <text evidence="2">The sequence shown here is derived from an EMBL/GenBank/DDBJ whole genome shotgun (WGS) entry which is preliminary data.</text>
</comment>
<evidence type="ECO:0000256" key="1">
    <source>
        <dbReference type="SAM" id="MobiDB-lite"/>
    </source>
</evidence>
<dbReference type="RefSeq" id="WP_369141410.1">
    <property type="nucleotide sequence ID" value="NZ_JBFTEZ010000002.1"/>
</dbReference>
<organism evidence="2 3">
    <name type="scientific">Dietzia cinnamea</name>
    <dbReference type="NCBI Taxonomy" id="321318"/>
    <lineage>
        <taxon>Bacteria</taxon>
        <taxon>Bacillati</taxon>
        <taxon>Actinomycetota</taxon>
        <taxon>Actinomycetes</taxon>
        <taxon>Mycobacteriales</taxon>
        <taxon>Dietziaceae</taxon>
        <taxon>Dietzia</taxon>
    </lineage>
</organism>
<proteinExistence type="predicted"/>
<evidence type="ECO:0000313" key="2">
    <source>
        <dbReference type="EMBL" id="MEX6463322.1"/>
    </source>
</evidence>
<feature type="region of interest" description="Disordered" evidence="1">
    <location>
        <begin position="384"/>
        <end position="405"/>
    </location>
</feature>
<dbReference type="SUPFAM" id="SSF140453">
    <property type="entry name" value="EsxAB dimer-like"/>
    <property type="match status" value="1"/>
</dbReference>
<feature type="region of interest" description="Disordered" evidence="1">
    <location>
        <begin position="458"/>
        <end position="567"/>
    </location>
</feature>
<feature type="compositionally biased region" description="Low complexity" evidence="1">
    <location>
        <begin position="467"/>
        <end position="497"/>
    </location>
</feature>
<feature type="compositionally biased region" description="Gly residues" evidence="1">
    <location>
        <begin position="384"/>
        <end position="393"/>
    </location>
</feature>
<name>A0ABV3YED1_9ACTN</name>
<keyword evidence="3" id="KW-1185">Reference proteome</keyword>